<sequence length="39" mass="4597">MIYCLFRLLAKLVCSHSHCLYFVLLVDEQSSMLPYKAPY</sequence>
<keyword evidence="3" id="KW-1185">Reference proteome</keyword>
<feature type="signal peptide" evidence="1">
    <location>
        <begin position="1"/>
        <end position="15"/>
    </location>
</feature>
<reference evidence="2 3" key="1">
    <citation type="journal article" date="2021" name="Commun. Biol.">
        <title>The genome of Shorea leprosula (Dipterocarpaceae) highlights the ecological relevance of drought in aseasonal tropical rainforests.</title>
        <authorList>
            <person name="Ng K.K.S."/>
            <person name="Kobayashi M.J."/>
            <person name="Fawcett J.A."/>
            <person name="Hatakeyama M."/>
            <person name="Paape T."/>
            <person name="Ng C.H."/>
            <person name="Ang C.C."/>
            <person name="Tnah L.H."/>
            <person name="Lee C.T."/>
            <person name="Nishiyama T."/>
            <person name="Sese J."/>
            <person name="O'Brien M.J."/>
            <person name="Copetti D."/>
            <person name="Mohd Noor M.I."/>
            <person name="Ong R.C."/>
            <person name="Putra M."/>
            <person name="Sireger I.Z."/>
            <person name="Indrioko S."/>
            <person name="Kosugi Y."/>
            <person name="Izuno A."/>
            <person name="Isagi Y."/>
            <person name="Lee S.L."/>
            <person name="Shimizu K.K."/>
        </authorList>
    </citation>
    <scope>NUCLEOTIDE SEQUENCE [LARGE SCALE GENOMIC DNA]</scope>
    <source>
        <strain evidence="2">214</strain>
    </source>
</reference>
<proteinExistence type="predicted"/>
<evidence type="ECO:0000256" key="1">
    <source>
        <dbReference type="SAM" id="SignalP"/>
    </source>
</evidence>
<evidence type="ECO:0008006" key="4">
    <source>
        <dbReference type="Google" id="ProtNLM"/>
    </source>
</evidence>
<dbReference type="Proteomes" id="UP001054252">
    <property type="component" value="Unassembled WGS sequence"/>
</dbReference>
<organism evidence="2 3">
    <name type="scientific">Rubroshorea leprosula</name>
    <dbReference type="NCBI Taxonomy" id="152421"/>
    <lineage>
        <taxon>Eukaryota</taxon>
        <taxon>Viridiplantae</taxon>
        <taxon>Streptophyta</taxon>
        <taxon>Embryophyta</taxon>
        <taxon>Tracheophyta</taxon>
        <taxon>Spermatophyta</taxon>
        <taxon>Magnoliopsida</taxon>
        <taxon>eudicotyledons</taxon>
        <taxon>Gunneridae</taxon>
        <taxon>Pentapetalae</taxon>
        <taxon>rosids</taxon>
        <taxon>malvids</taxon>
        <taxon>Malvales</taxon>
        <taxon>Dipterocarpaceae</taxon>
        <taxon>Rubroshorea</taxon>
    </lineage>
</organism>
<feature type="chain" id="PRO_5043842772" description="Photosystem II protein I" evidence="1">
    <location>
        <begin position="16"/>
        <end position="39"/>
    </location>
</feature>
<keyword evidence="1" id="KW-0732">Signal</keyword>
<dbReference type="EMBL" id="BPVZ01000045">
    <property type="protein sequence ID" value="GKV16392.1"/>
    <property type="molecule type" value="Genomic_DNA"/>
</dbReference>
<evidence type="ECO:0000313" key="2">
    <source>
        <dbReference type="EMBL" id="GKV16392.1"/>
    </source>
</evidence>
<dbReference type="AlphaFoldDB" id="A0AAV5JRZ7"/>
<name>A0AAV5JRZ7_9ROSI</name>
<comment type="caution">
    <text evidence="2">The sequence shown here is derived from an EMBL/GenBank/DDBJ whole genome shotgun (WGS) entry which is preliminary data.</text>
</comment>
<protein>
    <recommendedName>
        <fullName evidence="4">Photosystem II protein I</fullName>
    </recommendedName>
</protein>
<accession>A0AAV5JRZ7</accession>
<evidence type="ECO:0000313" key="3">
    <source>
        <dbReference type="Proteomes" id="UP001054252"/>
    </source>
</evidence>
<gene>
    <name evidence="2" type="ORF">SLEP1_g27042</name>
</gene>